<feature type="region of interest" description="Disordered" evidence="6">
    <location>
        <begin position="34"/>
        <end position="54"/>
    </location>
</feature>
<keyword evidence="2 7" id="KW-0732">Signal</keyword>
<evidence type="ECO:0000313" key="8">
    <source>
        <dbReference type="EMBL" id="ANY76062.1"/>
    </source>
</evidence>
<evidence type="ECO:0000256" key="7">
    <source>
        <dbReference type="SAM" id="SignalP"/>
    </source>
</evidence>
<keyword evidence="5" id="KW-0449">Lipoprotein</keyword>
<dbReference type="AlphaFoldDB" id="A0A1B2E853"/>
<dbReference type="RefSeq" id="WP_077566593.1">
    <property type="nucleotide sequence ID" value="NZ_CP016809.1"/>
</dbReference>
<dbReference type="PANTHER" id="PTHR43649:SF33">
    <property type="entry name" value="POLYGALACTURONAN_RHAMNOGALACTURONAN-BINDING PROTEIN YTCQ"/>
    <property type="match status" value="1"/>
</dbReference>
<evidence type="ECO:0000256" key="2">
    <source>
        <dbReference type="ARBA" id="ARBA00022729"/>
    </source>
</evidence>
<dbReference type="InterPro" id="IPR050490">
    <property type="entry name" value="Bact_solute-bd_prot1"/>
</dbReference>
<evidence type="ECO:0000313" key="9">
    <source>
        <dbReference type="EMBL" id="OOC61784.1"/>
    </source>
</evidence>
<keyword evidence="10" id="KW-1185">Reference proteome</keyword>
<dbReference type="PANTHER" id="PTHR43649">
    <property type="entry name" value="ARABINOSE-BINDING PROTEIN-RELATED"/>
    <property type="match status" value="1"/>
</dbReference>
<accession>A0A1B2E853</accession>
<evidence type="ECO:0008006" key="11">
    <source>
        <dbReference type="Google" id="ProtNLM"/>
    </source>
</evidence>
<dbReference type="KEGG" id="pib:BBD41_27720"/>
<dbReference type="SUPFAM" id="SSF53850">
    <property type="entry name" value="Periplasmic binding protein-like II"/>
    <property type="match status" value="1"/>
</dbReference>
<evidence type="ECO:0000256" key="3">
    <source>
        <dbReference type="ARBA" id="ARBA00023136"/>
    </source>
</evidence>
<dbReference type="Pfam" id="PF01547">
    <property type="entry name" value="SBP_bac_1"/>
    <property type="match status" value="1"/>
</dbReference>
<feature type="chain" id="PRO_5039451221" description="ABC transporter substrate-binding protein" evidence="7">
    <location>
        <begin position="27"/>
        <end position="532"/>
    </location>
</feature>
<evidence type="ECO:0000256" key="1">
    <source>
        <dbReference type="ARBA" id="ARBA00022475"/>
    </source>
</evidence>
<evidence type="ECO:0000256" key="4">
    <source>
        <dbReference type="ARBA" id="ARBA00023139"/>
    </source>
</evidence>
<keyword evidence="3" id="KW-0472">Membrane</keyword>
<dbReference type="CDD" id="cd13580">
    <property type="entry name" value="PBP2_AlgQ_like_1"/>
    <property type="match status" value="1"/>
</dbReference>
<gene>
    <name evidence="9" type="ORF">BBD40_07920</name>
    <name evidence="8" type="ORF">BBD41_27720</name>
</gene>
<dbReference type="Proteomes" id="UP000189059">
    <property type="component" value="Unassembled WGS sequence"/>
</dbReference>
<dbReference type="InterPro" id="IPR006059">
    <property type="entry name" value="SBP"/>
</dbReference>
<dbReference type="Gene3D" id="3.40.190.10">
    <property type="entry name" value="Periplasmic binding protein-like II"/>
    <property type="match status" value="2"/>
</dbReference>
<evidence type="ECO:0000256" key="5">
    <source>
        <dbReference type="ARBA" id="ARBA00023288"/>
    </source>
</evidence>
<sequence length="532" mass="58901">MKNKSMKAKRASTFLILGTMCIVLLASCSSGKSSGGTDSPNNSTAAPPASASPDSQEAFKLNIMLPIFKTNYPKDDSPVAAELEKLTGTDIHFEWVPNASYADKFNITLASGNLPKIIYVPDSKGPSFVSAVKSGAFWDLTDKLKNYPNLSQASEIILNNSSINGRTYGVYRGRELGRNGVYYRKDWLENVGLEEPKTIDEFYNMLKAFKEKDPDGNGKDDTYGLVMVKWTAGWGAGFDQIKLWFGAPNVWGERDGQLVPEFEFDEYFEALKFMKKLYDEKLVNQDFAVMDSAKWIDPLVNGQAGVIIDVVDGAARVDDKIKAANAAAGKEDDREHYMDVFGAVTGPDGQIRTLPTSGFAGLLAIPKSSVKTEEEVDRILKFLDQLNEPELQTLTSFGLEGVHYTKIDDQTLERSTDAVLLESEVEGLNQMVPYIPEGKGLQVAQTPLRLKQTEVQLKNRETIVANPAEPFISEVYSQKGQQLGNIINDARIKFIVGQIDEQGWRDAIELWKKSGGDDYVKEINELYAASKS</sequence>
<reference evidence="8" key="1">
    <citation type="submission" date="2016-08" db="EMBL/GenBank/DDBJ databases">
        <title>Complete Genome Seqeunce of Paenibacillus sp. nov. IHBB 9852 from high altitute lake of Indian trans-Himalayas.</title>
        <authorList>
            <person name="Kiran S."/>
            <person name="Swarnkar M.K."/>
            <person name="Rana A."/>
            <person name="Tewari R."/>
            <person name="Gulati A."/>
        </authorList>
    </citation>
    <scope>NUCLEOTIDE SEQUENCE [LARGE SCALE GENOMIC DNA]</scope>
    <source>
        <strain evidence="8">IHBB 9852</strain>
    </source>
</reference>
<evidence type="ECO:0000256" key="6">
    <source>
        <dbReference type="SAM" id="MobiDB-lite"/>
    </source>
</evidence>
<feature type="compositionally biased region" description="Low complexity" evidence="6">
    <location>
        <begin position="39"/>
        <end position="53"/>
    </location>
</feature>
<keyword evidence="1" id="KW-1003">Cell membrane</keyword>
<proteinExistence type="predicted"/>
<protein>
    <recommendedName>
        <fullName evidence="11">ABC transporter substrate-binding protein</fullName>
    </recommendedName>
</protein>
<organism evidence="8">
    <name type="scientific">Paenibacillus ihbetae</name>
    <dbReference type="NCBI Taxonomy" id="1870820"/>
    <lineage>
        <taxon>Bacteria</taxon>
        <taxon>Bacillati</taxon>
        <taxon>Bacillota</taxon>
        <taxon>Bacilli</taxon>
        <taxon>Bacillales</taxon>
        <taxon>Paenibacillaceae</taxon>
        <taxon>Paenibacillus</taxon>
    </lineage>
</organism>
<dbReference type="EMBL" id="CP016809">
    <property type="protein sequence ID" value="ANY76062.1"/>
    <property type="molecule type" value="Genomic_DNA"/>
</dbReference>
<dbReference type="PROSITE" id="PS51257">
    <property type="entry name" value="PROKAR_LIPOPROTEIN"/>
    <property type="match status" value="1"/>
</dbReference>
<keyword evidence="4" id="KW-0564">Palmitate</keyword>
<feature type="signal peptide" evidence="7">
    <location>
        <begin position="1"/>
        <end position="26"/>
    </location>
</feature>
<reference evidence="9 10" key="2">
    <citation type="submission" date="2016-12" db="EMBL/GenBank/DDBJ databases">
        <title>Genome sequencing and description of Paenibacillus sp. nov. from high altitude lake in the Indian Trans- Himalayas.</title>
        <authorList>
            <person name="Kiran S."/>
            <person name="Swarnkar M.K."/>
            <person name="Rana A."/>
            <person name="Tewari R."/>
            <person name="Gulati A."/>
        </authorList>
    </citation>
    <scope>NUCLEOTIDE SEQUENCE [LARGE SCALE GENOMIC DNA]</scope>
    <source>
        <strain evidence="9 10">IHBB 9951</strain>
    </source>
</reference>
<dbReference type="EMBL" id="MRVI01000001">
    <property type="protein sequence ID" value="OOC61784.1"/>
    <property type="molecule type" value="Genomic_DNA"/>
</dbReference>
<evidence type="ECO:0000313" key="10">
    <source>
        <dbReference type="Proteomes" id="UP000189059"/>
    </source>
</evidence>
<dbReference type="OrthoDB" id="9787283at2"/>
<name>A0A1B2E853_9BACL</name>